<evidence type="ECO:0000313" key="1">
    <source>
        <dbReference type="EMBL" id="ART30826.1"/>
    </source>
</evidence>
<sequence length="51" mass="5808">MEKTPTKPGQITSFRMICNIRKCVSLPSWIGDFNKSFQIHLLLADRRNGTG</sequence>
<organism evidence="1">
    <name type="scientific">Utricularia reniformis</name>
    <dbReference type="NCBI Taxonomy" id="192314"/>
    <lineage>
        <taxon>Eukaryota</taxon>
        <taxon>Viridiplantae</taxon>
        <taxon>Streptophyta</taxon>
        <taxon>Embryophyta</taxon>
        <taxon>Tracheophyta</taxon>
        <taxon>Spermatophyta</taxon>
        <taxon>Magnoliopsida</taxon>
        <taxon>eudicotyledons</taxon>
        <taxon>Gunneridae</taxon>
        <taxon>Pentapetalae</taxon>
        <taxon>asterids</taxon>
        <taxon>lamiids</taxon>
        <taxon>Lamiales</taxon>
        <taxon>Lentibulariaceae</taxon>
        <taxon>Utricularia</taxon>
    </lineage>
</organism>
<reference evidence="1" key="1">
    <citation type="submission" date="2017-03" db="EMBL/GenBank/DDBJ databases">
        <title>The mitochondrial genome of the carnivorous plant Utricularia reniformis (Lentibulariaceae): structure, comparative analysis and evolutionary landmarks.</title>
        <authorList>
            <person name="Silva S.R."/>
            <person name="Alvarenga D.O."/>
            <person name="Michael T.P."/>
            <person name="Miranda V.F.O."/>
            <person name="Varani A.M."/>
        </authorList>
    </citation>
    <scope>NUCLEOTIDE SEQUENCE</scope>
</reference>
<keyword evidence="1" id="KW-0496">Mitochondrion</keyword>
<dbReference type="AlphaFoldDB" id="A0A1Y0B059"/>
<geneLocation type="mitochondrion" evidence="1"/>
<gene>
    <name evidence="1" type="ORF">AEK19_MT0570</name>
</gene>
<accession>A0A1Y0B059</accession>
<proteinExistence type="predicted"/>
<name>A0A1Y0B059_9LAMI</name>
<protein>
    <submittedName>
        <fullName evidence="1">Uncharacterized protein</fullName>
    </submittedName>
</protein>
<dbReference type="EMBL" id="KY774314">
    <property type="protein sequence ID" value="ART30826.1"/>
    <property type="molecule type" value="Genomic_DNA"/>
</dbReference>